<name>A0A9P8TEV1_WICPI</name>
<sequence length="526" mass="59157">MLNSISKIHVARQVIAKRFLTSSSNISKLIQSADIEGVKDVLSHPSFVQAGEQQQQQQQDTGSKVSKLVQDIYDSQKFNNEQLIDLHNFVLSKFLNHDRSLSMVHQNHINQLQGSVTLPALTEIIRFNSGRLHTSWELFDKYYQSLNLGNQDPQSLDKLLTTLLGKLVNGEDNSMFEEEEEVEQLSDADLVRAVFVYKNLSQPQENIRSLLFNRALELKDHKLAQIIGVESLESLGSIKSSNAKDELLAYLILTNTKPELKSGDVLSNLLLKINATDLTFDHSAESSLISDLTKLNLRYPAISINTSIADISTDLENLLADLSTVVVGSEQSTIATRVNSLKALGFNSADISDANLWEFYKEITSDVKNSTEISELKDTLLQSLLYRYFSNPTSESLNQIEQLLTESIKSLQSRILLNYKSSNMESALDLYNSQISQLSKQPNNEGYSPASQVTETLVISYLLNGDREFAHLIHDGGIMNGIFVTDKSKEKVKKEFKKYGDVFGEEDQDKITLLVKEWETEYIKSI</sequence>
<comment type="caution">
    <text evidence="1">The sequence shown here is derived from an EMBL/GenBank/DDBJ whole genome shotgun (WGS) entry which is preliminary data.</text>
</comment>
<accession>A0A9P8TEV1</accession>
<dbReference type="AlphaFoldDB" id="A0A9P8TEV1"/>
<reference evidence="1" key="2">
    <citation type="submission" date="2021-01" db="EMBL/GenBank/DDBJ databases">
        <authorList>
            <person name="Schikora-Tamarit M.A."/>
        </authorList>
    </citation>
    <scope>NUCLEOTIDE SEQUENCE</scope>
    <source>
        <strain evidence="1">CBS2887</strain>
    </source>
</reference>
<evidence type="ECO:0000313" key="1">
    <source>
        <dbReference type="EMBL" id="KAH3676204.1"/>
    </source>
</evidence>
<proteinExistence type="predicted"/>
<reference evidence="1" key="1">
    <citation type="journal article" date="2021" name="Open Biol.">
        <title>Shared evolutionary footprints suggest mitochondrial oxidative damage underlies multiple complex I losses in fungi.</title>
        <authorList>
            <person name="Schikora-Tamarit M.A."/>
            <person name="Marcet-Houben M."/>
            <person name="Nosek J."/>
            <person name="Gabaldon T."/>
        </authorList>
    </citation>
    <scope>NUCLEOTIDE SEQUENCE</scope>
    <source>
        <strain evidence="1">CBS2887</strain>
    </source>
</reference>
<dbReference type="EMBL" id="JAEUBG010005308">
    <property type="protein sequence ID" value="KAH3676204.1"/>
    <property type="molecule type" value="Genomic_DNA"/>
</dbReference>
<dbReference type="OrthoDB" id="4046837at2759"/>
<gene>
    <name evidence="1" type="ORF">WICPIJ_009164</name>
</gene>
<evidence type="ECO:0000313" key="2">
    <source>
        <dbReference type="Proteomes" id="UP000774326"/>
    </source>
</evidence>
<organism evidence="1 2">
    <name type="scientific">Wickerhamomyces pijperi</name>
    <name type="common">Yeast</name>
    <name type="synonym">Pichia pijperi</name>
    <dbReference type="NCBI Taxonomy" id="599730"/>
    <lineage>
        <taxon>Eukaryota</taxon>
        <taxon>Fungi</taxon>
        <taxon>Dikarya</taxon>
        <taxon>Ascomycota</taxon>
        <taxon>Saccharomycotina</taxon>
        <taxon>Saccharomycetes</taxon>
        <taxon>Phaffomycetales</taxon>
        <taxon>Wickerhamomycetaceae</taxon>
        <taxon>Wickerhamomyces</taxon>
    </lineage>
</organism>
<dbReference type="Proteomes" id="UP000774326">
    <property type="component" value="Unassembled WGS sequence"/>
</dbReference>
<keyword evidence="2" id="KW-1185">Reference proteome</keyword>
<protein>
    <submittedName>
        <fullName evidence="1">Uncharacterized protein</fullName>
    </submittedName>
</protein>